<dbReference type="PANTHER" id="PTHR43317">
    <property type="entry name" value="THERMOSPERMINE SYNTHASE ACAULIS5"/>
    <property type="match status" value="1"/>
</dbReference>
<organism evidence="2 3">
    <name type="scientific">Meloidogyne incognita</name>
    <name type="common">Southern root-knot nematode worm</name>
    <name type="synonym">Oxyuris incognita</name>
    <dbReference type="NCBI Taxonomy" id="6306"/>
    <lineage>
        <taxon>Eukaryota</taxon>
        <taxon>Metazoa</taxon>
        <taxon>Ecdysozoa</taxon>
        <taxon>Nematoda</taxon>
        <taxon>Chromadorea</taxon>
        <taxon>Rhabditida</taxon>
        <taxon>Tylenchina</taxon>
        <taxon>Tylenchomorpha</taxon>
        <taxon>Tylenchoidea</taxon>
        <taxon>Meloidogynidae</taxon>
        <taxon>Meloidogyninae</taxon>
        <taxon>Meloidogyne</taxon>
        <taxon>Meloidogyne incognita group</taxon>
    </lineage>
</organism>
<name>A0A914ND43_MELIC</name>
<sequence>MVRLFRDQDYQSLDAIQNELNNIILDFMPKDCINQKINYLSLGSTDVSETIETGNSKINGKWTVEHVIANELTYRRLIFLDSSNLVQSEVEVNKIKKKQKLRIAVLGVGGGIILKAFHDILINSIFVGVELDEEVVEIASKHFEFPKNSERIKTVICDAINFIKESAEQVDKFDIIFVDLSGQVNPEGLYCPPSQFVTKEALTFMKKMMKNGGVLALNLVTRDEQTSIDVKKTIKSVFSSVYCVRGDEDVNEIVFCSLSPKNEIDEMIKETKSRQLPPNICNWLKEYTDRIEKIVEFTI</sequence>
<dbReference type="AlphaFoldDB" id="A0A914ND43"/>
<accession>A0A914ND43</accession>
<reference evidence="3" key="1">
    <citation type="submission" date="2022-11" db="UniProtKB">
        <authorList>
            <consortium name="WormBaseParasite"/>
        </authorList>
    </citation>
    <scope>IDENTIFICATION</scope>
</reference>
<dbReference type="Proteomes" id="UP000887563">
    <property type="component" value="Unplaced"/>
</dbReference>
<dbReference type="Gene3D" id="3.40.50.150">
    <property type="entry name" value="Vaccinia Virus protein VP39"/>
    <property type="match status" value="1"/>
</dbReference>
<dbReference type="GO" id="GO:0006596">
    <property type="term" value="P:polyamine biosynthetic process"/>
    <property type="evidence" value="ECO:0007669"/>
    <property type="project" value="UniProtKB-KW"/>
</dbReference>
<evidence type="ECO:0000313" key="2">
    <source>
        <dbReference type="Proteomes" id="UP000887563"/>
    </source>
</evidence>
<dbReference type="WBParaSite" id="Minc3s04415g36238">
    <property type="protein sequence ID" value="Minc3s04415g36238"/>
    <property type="gene ID" value="Minc3s04415g36238"/>
</dbReference>
<evidence type="ECO:0000313" key="3">
    <source>
        <dbReference type="WBParaSite" id="Minc3s04415g36238"/>
    </source>
</evidence>
<dbReference type="InterPro" id="IPR029063">
    <property type="entry name" value="SAM-dependent_MTases_sf"/>
</dbReference>
<dbReference type="Pfam" id="PF01564">
    <property type="entry name" value="Spermine_synth"/>
    <property type="match status" value="1"/>
</dbReference>
<keyword evidence="2" id="KW-1185">Reference proteome</keyword>
<dbReference type="CDD" id="cd02440">
    <property type="entry name" value="AdoMet_MTases"/>
    <property type="match status" value="1"/>
</dbReference>
<evidence type="ECO:0000256" key="1">
    <source>
        <dbReference type="ARBA" id="ARBA00023115"/>
    </source>
</evidence>
<dbReference type="PANTHER" id="PTHR43317:SF3">
    <property type="entry name" value="BLR2883 PROTEIN"/>
    <property type="match status" value="1"/>
</dbReference>
<protein>
    <submittedName>
        <fullName evidence="3">Uncharacterized protein</fullName>
    </submittedName>
</protein>
<keyword evidence="1" id="KW-0620">Polyamine biosynthesis</keyword>
<proteinExistence type="predicted"/>
<dbReference type="SUPFAM" id="SSF53335">
    <property type="entry name" value="S-adenosyl-L-methionine-dependent methyltransferases"/>
    <property type="match status" value="1"/>
</dbReference>